<protein>
    <submittedName>
        <fullName evidence="2">Ribonuclease BN (tRNA processing enzyme)</fullName>
    </submittedName>
</protein>
<dbReference type="AlphaFoldDB" id="A0A2T0UZ77"/>
<dbReference type="SMART" id="SM00849">
    <property type="entry name" value="Lactamase_B"/>
    <property type="match status" value="1"/>
</dbReference>
<dbReference type="Proteomes" id="UP000237822">
    <property type="component" value="Unassembled WGS sequence"/>
</dbReference>
<evidence type="ECO:0000259" key="1">
    <source>
        <dbReference type="SMART" id="SM00849"/>
    </source>
</evidence>
<name>A0A2T0UZ77_9MICO</name>
<keyword evidence="3" id="KW-1185">Reference proteome</keyword>
<feature type="domain" description="Metallo-beta-lactamase" evidence="1">
    <location>
        <begin position="26"/>
        <end position="230"/>
    </location>
</feature>
<organism evidence="2 3">
    <name type="scientific">Knoellia remsis</name>
    <dbReference type="NCBI Taxonomy" id="407159"/>
    <lineage>
        <taxon>Bacteria</taxon>
        <taxon>Bacillati</taxon>
        <taxon>Actinomycetota</taxon>
        <taxon>Actinomycetes</taxon>
        <taxon>Micrococcales</taxon>
        <taxon>Intrasporangiaceae</taxon>
        <taxon>Knoellia</taxon>
    </lineage>
</organism>
<reference evidence="2 3" key="1">
    <citation type="submission" date="2018-03" db="EMBL/GenBank/DDBJ databases">
        <title>Genomic Encyclopedia of Archaeal and Bacterial Type Strains, Phase II (KMG-II): from individual species to whole genera.</title>
        <authorList>
            <person name="Goeker M."/>
        </authorList>
    </citation>
    <scope>NUCLEOTIDE SEQUENCE [LARGE SCALE GENOMIC DNA]</scope>
    <source>
        <strain evidence="2 3">ATCC BAA-1496</strain>
    </source>
</reference>
<dbReference type="PANTHER" id="PTHR46018">
    <property type="entry name" value="ZINC PHOSPHODIESTERASE ELAC PROTEIN 1"/>
    <property type="match status" value="1"/>
</dbReference>
<dbReference type="Pfam" id="PF12706">
    <property type="entry name" value="Lactamase_B_2"/>
    <property type="match status" value="1"/>
</dbReference>
<dbReference type="EMBL" id="PVTI01000002">
    <property type="protein sequence ID" value="PRY63222.1"/>
    <property type="molecule type" value="Genomic_DNA"/>
</dbReference>
<gene>
    <name evidence="2" type="ORF">BCF74_10253</name>
</gene>
<proteinExistence type="predicted"/>
<dbReference type="CDD" id="cd07716">
    <property type="entry name" value="RNaseZ_short-form-like_MBL-fold"/>
    <property type="match status" value="1"/>
</dbReference>
<dbReference type="GO" id="GO:0042781">
    <property type="term" value="F:3'-tRNA processing endoribonuclease activity"/>
    <property type="evidence" value="ECO:0007669"/>
    <property type="project" value="TreeGrafter"/>
</dbReference>
<comment type="caution">
    <text evidence="2">The sequence shown here is derived from an EMBL/GenBank/DDBJ whole genome shotgun (WGS) entry which is preliminary data.</text>
</comment>
<dbReference type="SUPFAM" id="SSF56281">
    <property type="entry name" value="Metallo-hydrolase/oxidoreductase"/>
    <property type="match status" value="1"/>
</dbReference>
<evidence type="ECO:0000313" key="2">
    <source>
        <dbReference type="EMBL" id="PRY63222.1"/>
    </source>
</evidence>
<accession>A0A2T0UZ77</accession>
<evidence type="ECO:0000313" key="3">
    <source>
        <dbReference type="Proteomes" id="UP000237822"/>
    </source>
</evidence>
<sequence>MTVADNRGMRVTIVGCSGSFAGPSSPASSYLVQADDGERTWNVLLDLGSGALGALQRHLDPAAVDALFLSHLHPDHCSDVTGLYVTRKYRPEGELTVPLPVFGPKDTADQLVRMYHGASPDEVARHFEVTSVEDGAVVEVGPFRITPYAVNHPVEAYGYRVEAGGRVLAFTGDTDSCDALGGLLGGADLALMDAAFVEGRDETRGIHLTAARAAQAALDAGGVERLMLTHLPPWNDPETARAEAAAVWTGEVELADPDATYDV</sequence>
<dbReference type="PANTHER" id="PTHR46018:SF4">
    <property type="entry name" value="METALLO-HYDROLASE YHFI-RELATED"/>
    <property type="match status" value="1"/>
</dbReference>
<dbReference type="Gene3D" id="3.60.15.10">
    <property type="entry name" value="Ribonuclease Z/Hydroxyacylglutathione hydrolase-like"/>
    <property type="match status" value="1"/>
</dbReference>
<dbReference type="InterPro" id="IPR001279">
    <property type="entry name" value="Metallo-B-lactamas"/>
</dbReference>
<dbReference type="InterPro" id="IPR036866">
    <property type="entry name" value="RibonucZ/Hydroxyglut_hydro"/>
</dbReference>